<keyword evidence="3" id="KW-1185">Reference proteome</keyword>
<evidence type="ECO:0000313" key="3">
    <source>
        <dbReference type="Proteomes" id="UP000756346"/>
    </source>
</evidence>
<dbReference type="EMBL" id="JAGTJQ010000001">
    <property type="protein sequence ID" value="KAH7040283.1"/>
    <property type="molecule type" value="Genomic_DNA"/>
</dbReference>
<dbReference type="AlphaFoldDB" id="A0A9P8YHV0"/>
<name>A0A9P8YHV0_9PEZI</name>
<proteinExistence type="predicted"/>
<keyword evidence="1" id="KW-0472">Membrane</keyword>
<keyword evidence="1" id="KW-1133">Transmembrane helix</keyword>
<reference evidence="2" key="1">
    <citation type="journal article" date="2021" name="Nat. Commun.">
        <title>Genetic determinants of endophytism in the Arabidopsis root mycobiome.</title>
        <authorList>
            <person name="Mesny F."/>
            <person name="Miyauchi S."/>
            <person name="Thiergart T."/>
            <person name="Pickel B."/>
            <person name="Atanasova L."/>
            <person name="Karlsson M."/>
            <person name="Huettel B."/>
            <person name="Barry K.W."/>
            <person name="Haridas S."/>
            <person name="Chen C."/>
            <person name="Bauer D."/>
            <person name="Andreopoulos W."/>
            <person name="Pangilinan J."/>
            <person name="LaButti K."/>
            <person name="Riley R."/>
            <person name="Lipzen A."/>
            <person name="Clum A."/>
            <person name="Drula E."/>
            <person name="Henrissat B."/>
            <person name="Kohler A."/>
            <person name="Grigoriev I.V."/>
            <person name="Martin F.M."/>
            <person name="Hacquard S."/>
        </authorList>
    </citation>
    <scope>NUCLEOTIDE SEQUENCE</scope>
    <source>
        <strain evidence="2">MPI-CAGE-CH-0230</strain>
    </source>
</reference>
<sequence length="158" mass="16850">MFPASRSKRREEGDRAYIKEPYLASDVVSIPVSCKQQASSLQILAIMSPSSTSLSNLLGLGYIAARGQSSVGGNLPLRARYSSATTTGGTTMHSQSAPRSAAAAANTIAQPGKWRRLVSTPKGRVYLGLGLVLLGVLDWEIYTWYRGTQGSGLIAKDM</sequence>
<evidence type="ECO:0000313" key="2">
    <source>
        <dbReference type="EMBL" id="KAH7040283.1"/>
    </source>
</evidence>
<dbReference type="Proteomes" id="UP000756346">
    <property type="component" value="Unassembled WGS sequence"/>
</dbReference>
<dbReference type="GeneID" id="70185770"/>
<comment type="caution">
    <text evidence="2">The sequence shown here is derived from an EMBL/GenBank/DDBJ whole genome shotgun (WGS) entry which is preliminary data.</text>
</comment>
<evidence type="ECO:0000256" key="1">
    <source>
        <dbReference type="SAM" id="Phobius"/>
    </source>
</evidence>
<dbReference type="RefSeq" id="XP_046018338.1">
    <property type="nucleotide sequence ID" value="XM_046156224.1"/>
</dbReference>
<protein>
    <submittedName>
        <fullName evidence="2">Uncharacterized protein</fullName>
    </submittedName>
</protein>
<organism evidence="2 3">
    <name type="scientific">Microdochium trichocladiopsis</name>
    <dbReference type="NCBI Taxonomy" id="1682393"/>
    <lineage>
        <taxon>Eukaryota</taxon>
        <taxon>Fungi</taxon>
        <taxon>Dikarya</taxon>
        <taxon>Ascomycota</taxon>
        <taxon>Pezizomycotina</taxon>
        <taxon>Sordariomycetes</taxon>
        <taxon>Xylariomycetidae</taxon>
        <taxon>Xylariales</taxon>
        <taxon>Microdochiaceae</taxon>
        <taxon>Microdochium</taxon>
    </lineage>
</organism>
<feature type="transmembrane region" description="Helical" evidence="1">
    <location>
        <begin position="125"/>
        <end position="145"/>
    </location>
</feature>
<gene>
    <name evidence="2" type="ORF">B0I36DRAFT_344052</name>
</gene>
<accession>A0A9P8YHV0</accession>
<keyword evidence="1" id="KW-0812">Transmembrane</keyword>